<evidence type="ECO:0000256" key="7">
    <source>
        <dbReference type="ARBA" id="ARBA00024469"/>
    </source>
</evidence>
<dbReference type="PROSITE" id="PS00455">
    <property type="entry name" value="AMP_BINDING"/>
    <property type="match status" value="1"/>
</dbReference>
<feature type="domain" description="AMP-dependent synthetase/ligase" evidence="16">
    <location>
        <begin position="116"/>
        <end position="519"/>
    </location>
</feature>
<organism evidence="17 18">
    <name type="scientific">Cyprinus carpio carpio</name>
    <dbReference type="NCBI Taxonomy" id="630221"/>
    <lineage>
        <taxon>Eukaryota</taxon>
        <taxon>Metazoa</taxon>
        <taxon>Chordata</taxon>
        <taxon>Craniata</taxon>
        <taxon>Vertebrata</taxon>
        <taxon>Euteleostomi</taxon>
        <taxon>Actinopterygii</taxon>
        <taxon>Neopterygii</taxon>
        <taxon>Teleostei</taxon>
        <taxon>Ostariophysi</taxon>
        <taxon>Cypriniformes</taxon>
        <taxon>Cyprinidae</taxon>
        <taxon>Cyprininae</taxon>
        <taxon>Cyprinus</taxon>
    </lineage>
</organism>
<dbReference type="PANTHER" id="PTHR43272:SF28">
    <property type="entry name" value="LONG-CHAIN-FATTY-ACID--COA LIGASE 1"/>
    <property type="match status" value="1"/>
</dbReference>
<dbReference type="Gene3D" id="3.40.50.12780">
    <property type="entry name" value="N-terminal domain of ligase-like"/>
    <property type="match status" value="1"/>
</dbReference>
<comment type="catalytic activity">
    <reaction evidence="9">
        <text>12-hydroxy-(5Z,8Z,10E,14Z)-eicosatetraenoate + ATP + CoA = 12-hydroxy-(5Z,8Z,10E,14Z)-eicosatetraenoyl-CoA + AMP + diphosphate</text>
        <dbReference type="Rhea" id="RHEA:52112"/>
        <dbReference type="ChEBI" id="CHEBI:30616"/>
        <dbReference type="ChEBI" id="CHEBI:33019"/>
        <dbReference type="ChEBI" id="CHEBI:57287"/>
        <dbReference type="ChEBI" id="CHEBI:90718"/>
        <dbReference type="ChEBI" id="CHEBI:136408"/>
        <dbReference type="ChEBI" id="CHEBI:456215"/>
    </reaction>
    <physiologicalReaction direction="left-to-right" evidence="9">
        <dbReference type="Rhea" id="RHEA:52113"/>
    </physiologicalReaction>
</comment>
<dbReference type="Proteomes" id="UP001108240">
    <property type="component" value="Unplaced"/>
</dbReference>
<proteinExistence type="inferred from homology"/>
<keyword evidence="15" id="KW-0812">Transmembrane</keyword>
<reference evidence="17" key="2">
    <citation type="submission" date="2025-09" db="UniProtKB">
        <authorList>
            <consortium name="Ensembl"/>
        </authorList>
    </citation>
    <scope>IDENTIFICATION</scope>
</reference>
<comment type="function">
    <text evidence="14">Catalyzes the conversion of long-chain fatty acids to their active form acyl-CoAs for both synthesis of cellular lipids, and degradation via beta-oxidation.</text>
</comment>
<keyword evidence="15" id="KW-0472">Membrane</keyword>
<comment type="catalytic activity">
    <reaction evidence="10">
        <text>15-hydroxy-(5Z,8Z,11Z,13E)-eicosatetraenoate + ATP + CoA = 15-hydroxy-(5Z,8Z,11Z,13E)-eicosatetraenoyl-CoA + AMP + diphosphate</text>
        <dbReference type="Rhea" id="RHEA:52116"/>
        <dbReference type="ChEBI" id="CHEBI:30616"/>
        <dbReference type="ChEBI" id="CHEBI:33019"/>
        <dbReference type="ChEBI" id="CHEBI:57287"/>
        <dbReference type="ChEBI" id="CHEBI:78832"/>
        <dbReference type="ChEBI" id="CHEBI:136409"/>
        <dbReference type="ChEBI" id="CHEBI:456215"/>
    </reaction>
    <physiologicalReaction direction="left-to-right" evidence="10">
        <dbReference type="Rhea" id="RHEA:52117"/>
    </physiologicalReaction>
</comment>
<name>A0A9J8C327_CYPCA</name>
<accession>A0A9J8C327</accession>
<dbReference type="SUPFAM" id="SSF56801">
    <property type="entry name" value="Acetyl-CoA synthetase-like"/>
    <property type="match status" value="1"/>
</dbReference>
<comment type="catalytic activity">
    <reaction evidence="8">
        <text>a long-chain fatty acid + ATP + CoA = a long-chain fatty acyl-CoA + AMP + diphosphate</text>
        <dbReference type="Rhea" id="RHEA:15421"/>
        <dbReference type="ChEBI" id="CHEBI:30616"/>
        <dbReference type="ChEBI" id="CHEBI:33019"/>
        <dbReference type="ChEBI" id="CHEBI:57287"/>
        <dbReference type="ChEBI" id="CHEBI:57560"/>
        <dbReference type="ChEBI" id="CHEBI:83139"/>
        <dbReference type="ChEBI" id="CHEBI:456215"/>
        <dbReference type="EC" id="6.2.1.3"/>
    </reaction>
    <physiologicalReaction direction="left-to-right" evidence="8">
        <dbReference type="Rhea" id="RHEA:15422"/>
    </physiologicalReaction>
</comment>
<evidence type="ECO:0000256" key="2">
    <source>
        <dbReference type="ARBA" id="ARBA00022598"/>
    </source>
</evidence>
<evidence type="ECO:0000313" key="18">
    <source>
        <dbReference type="Proteomes" id="UP001108240"/>
    </source>
</evidence>
<evidence type="ECO:0000256" key="6">
    <source>
        <dbReference type="ARBA" id="ARBA00023098"/>
    </source>
</evidence>
<comment type="catalytic activity">
    <reaction evidence="13">
        <text>hexadecanoate + ATP + CoA = hexadecanoyl-CoA + AMP + diphosphate</text>
        <dbReference type="Rhea" id="RHEA:30751"/>
        <dbReference type="ChEBI" id="CHEBI:7896"/>
        <dbReference type="ChEBI" id="CHEBI:30616"/>
        <dbReference type="ChEBI" id="CHEBI:33019"/>
        <dbReference type="ChEBI" id="CHEBI:57287"/>
        <dbReference type="ChEBI" id="CHEBI:57379"/>
        <dbReference type="ChEBI" id="CHEBI:456215"/>
    </reaction>
    <physiologicalReaction direction="left-to-right" evidence="13">
        <dbReference type="Rhea" id="RHEA:30752"/>
    </physiologicalReaction>
</comment>
<comment type="catalytic activity">
    <reaction evidence="11">
        <text>(5Z,8Z,11Z,14Z)-eicosatetraenoate + ATP + CoA = (5Z,8Z,11Z,14Z)-eicosatetraenoyl-CoA + AMP + diphosphate</text>
        <dbReference type="Rhea" id="RHEA:19713"/>
        <dbReference type="ChEBI" id="CHEBI:30616"/>
        <dbReference type="ChEBI" id="CHEBI:32395"/>
        <dbReference type="ChEBI" id="CHEBI:33019"/>
        <dbReference type="ChEBI" id="CHEBI:57287"/>
        <dbReference type="ChEBI" id="CHEBI:57368"/>
        <dbReference type="ChEBI" id="CHEBI:456215"/>
        <dbReference type="EC" id="6.2.1.15"/>
    </reaction>
    <physiologicalReaction direction="left-to-right" evidence="11">
        <dbReference type="Rhea" id="RHEA:19714"/>
    </physiologicalReaction>
</comment>
<evidence type="ECO:0000256" key="5">
    <source>
        <dbReference type="ARBA" id="ARBA00022840"/>
    </source>
</evidence>
<comment type="similarity">
    <text evidence="1 14">Belongs to the ATP-dependent AMP-binding enzyme family.</text>
</comment>
<feature type="transmembrane region" description="Helical" evidence="15">
    <location>
        <begin position="21"/>
        <end position="45"/>
    </location>
</feature>
<dbReference type="GO" id="GO:0047676">
    <property type="term" value="F:arachidonate-CoA ligase activity"/>
    <property type="evidence" value="ECO:0007669"/>
    <property type="project" value="UniProtKB-EC"/>
</dbReference>
<keyword evidence="15" id="KW-1133">Transmembrane helix</keyword>
<keyword evidence="3 14" id="KW-0547">Nucleotide-binding</keyword>
<evidence type="ECO:0000256" key="10">
    <source>
        <dbReference type="ARBA" id="ARBA00024532"/>
    </source>
</evidence>
<evidence type="ECO:0000313" key="17">
    <source>
        <dbReference type="Ensembl" id="ENSCCRP00000164464.1"/>
    </source>
</evidence>
<dbReference type="AlphaFoldDB" id="A0A9J8C327"/>
<reference evidence="17" key="1">
    <citation type="submission" date="2025-08" db="UniProtKB">
        <authorList>
            <consortium name="Ensembl"/>
        </authorList>
    </citation>
    <scope>IDENTIFICATION</scope>
</reference>
<keyword evidence="18" id="KW-1185">Reference proteome</keyword>
<dbReference type="GO" id="GO:0005783">
    <property type="term" value="C:endoplasmic reticulum"/>
    <property type="evidence" value="ECO:0007669"/>
    <property type="project" value="TreeGrafter"/>
</dbReference>
<evidence type="ECO:0000256" key="8">
    <source>
        <dbReference type="ARBA" id="ARBA00024484"/>
    </source>
</evidence>
<evidence type="ECO:0000256" key="1">
    <source>
        <dbReference type="ARBA" id="ARBA00006432"/>
    </source>
</evidence>
<comment type="catalytic activity">
    <reaction evidence="12">
        <text>(E)-hexadec-2-enoate + ATP + CoA = (2E)-hexadecenoyl-CoA + AMP + diphosphate</text>
        <dbReference type="Rhea" id="RHEA:36139"/>
        <dbReference type="ChEBI" id="CHEBI:30616"/>
        <dbReference type="ChEBI" id="CHEBI:33019"/>
        <dbReference type="ChEBI" id="CHEBI:57287"/>
        <dbReference type="ChEBI" id="CHEBI:61526"/>
        <dbReference type="ChEBI" id="CHEBI:72745"/>
        <dbReference type="ChEBI" id="CHEBI:456215"/>
    </reaction>
    <physiologicalReaction direction="left-to-right" evidence="12">
        <dbReference type="Rhea" id="RHEA:36140"/>
    </physiologicalReaction>
</comment>
<dbReference type="CDD" id="cd05927">
    <property type="entry name" value="LC-FACS_euk"/>
    <property type="match status" value="1"/>
</dbReference>
<keyword evidence="5 14" id="KW-0067">ATP-binding</keyword>
<comment type="catalytic activity">
    <reaction evidence="7">
        <text>5-hydroxy-(6E,8Z,11Z,14Z)-eicosatetraenoate + ATP + CoA = 5-hydroxy-(6E,8Z,11Z,14Z)-eicosatetraenoyl-CoA + AMP + diphosphate</text>
        <dbReference type="Rhea" id="RHEA:52108"/>
        <dbReference type="ChEBI" id="CHEBI:30616"/>
        <dbReference type="ChEBI" id="CHEBI:33019"/>
        <dbReference type="ChEBI" id="CHEBI:57287"/>
        <dbReference type="ChEBI" id="CHEBI:65341"/>
        <dbReference type="ChEBI" id="CHEBI:136407"/>
        <dbReference type="ChEBI" id="CHEBI:456215"/>
    </reaction>
    <physiologicalReaction direction="left-to-right" evidence="7">
        <dbReference type="Rhea" id="RHEA:52109"/>
    </physiologicalReaction>
</comment>
<evidence type="ECO:0000256" key="11">
    <source>
        <dbReference type="ARBA" id="ARBA00024548"/>
    </source>
</evidence>
<dbReference type="Pfam" id="PF00501">
    <property type="entry name" value="AMP-binding"/>
    <property type="match status" value="1"/>
</dbReference>
<evidence type="ECO:0000256" key="14">
    <source>
        <dbReference type="RuleBase" id="RU369030"/>
    </source>
</evidence>
<evidence type="ECO:0000256" key="3">
    <source>
        <dbReference type="ARBA" id="ARBA00022741"/>
    </source>
</evidence>
<keyword evidence="2 14" id="KW-0436">Ligase</keyword>
<dbReference type="GO" id="GO:0005524">
    <property type="term" value="F:ATP binding"/>
    <property type="evidence" value="ECO:0007669"/>
    <property type="project" value="UniProtKB-KW"/>
</dbReference>
<sequence>MQAHELLKQLRIPELSEVRDYFRSLSTNTLLGMGAFTAVTAYWFATRPKALKPPCDLCMQSVELPGGEFARRGAVLNGGPLLSHFYEDAKTMYECFHRGLRESKNGPCLGSRKPKQPYEWLSYSEVIERAEHLGSAFLHKGHSKDRDPYIGIFSQNRPEWTISELACYTYSLISVPLYDTLGTEAIGYILEKACISTVVCDVPEKAKLLLDCVSGRQHTVKTLILIENFDADLVSRAQQCGIDIVSLKDTENIGKAHRQHPVPPQPDDLAIICFTSGTTGNPKGAMLTHRNVVSNSSAFIYVTKPSCPIGPQDVHISYLPLAHMFERVVQGLILVHGARIGYFQGDIRTLMDDLMTLKPTVFPVVPRLLNRMFDKIYGQANSPLKRRILEFAFRRKENEMKSGIMRRDSVWDKIIFKKVQASVGGHVRMMLTGAAPISATVLTFLRAALGCQFYEGYGQTECTAGSTTTLPGDWTAGHVGAPLPCNDIKLVDVAEMNYYATKGEGEVCVRGPNVFKGYLKDPEKTKEALDEDGWVHTGDIGRWLPNGTLQIVDRKKHIFKLAQGEYIAPEKIENIYIRSEAVAQTFVHGDSLQVRRERTTLRWTQKKYLLFIVLSSSPQACLVAIIVPDPDFLPGWAKKRGIEGSYEELCKNKEVKKAILEDIVKLGKESGLKSFEQVKDIVLHTEMFSVQNGLLTPTLKAKRTDLRKHFRKQIDELYSNIKM</sequence>
<dbReference type="InterPro" id="IPR020845">
    <property type="entry name" value="AMP-binding_CS"/>
</dbReference>
<dbReference type="Ensembl" id="ENSCCRT00000112874.1">
    <property type="protein sequence ID" value="ENSCCRP00000164464.1"/>
    <property type="gene ID" value="ENSCCRG00000005093.2"/>
</dbReference>
<evidence type="ECO:0000256" key="15">
    <source>
        <dbReference type="SAM" id="Phobius"/>
    </source>
</evidence>
<keyword evidence="6 14" id="KW-0443">Lipid metabolism</keyword>
<dbReference type="InterPro" id="IPR045311">
    <property type="entry name" value="LC-FACS_euk"/>
</dbReference>
<dbReference type="GO" id="GO:0016020">
    <property type="term" value="C:membrane"/>
    <property type="evidence" value="ECO:0007669"/>
    <property type="project" value="TreeGrafter"/>
</dbReference>
<dbReference type="PANTHER" id="PTHR43272">
    <property type="entry name" value="LONG-CHAIN-FATTY-ACID--COA LIGASE"/>
    <property type="match status" value="1"/>
</dbReference>
<evidence type="ECO:0000256" key="12">
    <source>
        <dbReference type="ARBA" id="ARBA00024565"/>
    </source>
</evidence>
<dbReference type="InterPro" id="IPR000873">
    <property type="entry name" value="AMP-dep_synth/lig_dom"/>
</dbReference>
<dbReference type="InterPro" id="IPR042099">
    <property type="entry name" value="ANL_N_sf"/>
</dbReference>
<dbReference type="GeneTree" id="ENSGT00940000154508"/>
<dbReference type="EC" id="6.2.1.3" evidence="14"/>
<evidence type="ECO:0000256" key="9">
    <source>
        <dbReference type="ARBA" id="ARBA00024495"/>
    </source>
</evidence>
<protein>
    <recommendedName>
        <fullName evidence="14">Long-chain-fatty-acid--CoA ligase</fullName>
        <ecNumber evidence="14">6.2.1.3</ecNumber>
    </recommendedName>
</protein>
<evidence type="ECO:0000259" key="16">
    <source>
        <dbReference type="Pfam" id="PF00501"/>
    </source>
</evidence>
<evidence type="ECO:0000256" key="13">
    <source>
        <dbReference type="ARBA" id="ARBA00049139"/>
    </source>
</evidence>
<evidence type="ECO:0000256" key="4">
    <source>
        <dbReference type="ARBA" id="ARBA00022832"/>
    </source>
</evidence>
<keyword evidence="4 14" id="KW-0276">Fatty acid metabolism</keyword>